<evidence type="ECO:0000256" key="6">
    <source>
        <dbReference type="RuleBase" id="RU000716"/>
    </source>
</evidence>
<dbReference type="PANTHER" id="PTHR43133:SF51">
    <property type="entry name" value="RNA POLYMERASE SIGMA FACTOR"/>
    <property type="match status" value="1"/>
</dbReference>
<dbReference type="InterPro" id="IPR036388">
    <property type="entry name" value="WH-like_DNA-bd_sf"/>
</dbReference>
<keyword evidence="9" id="KW-1185">Reference proteome</keyword>
<feature type="domain" description="HTH luxR-type" evidence="7">
    <location>
        <begin position="167"/>
        <end position="194"/>
    </location>
</feature>
<evidence type="ECO:0000256" key="2">
    <source>
        <dbReference type="ARBA" id="ARBA00023015"/>
    </source>
</evidence>
<evidence type="ECO:0000256" key="3">
    <source>
        <dbReference type="ARBA" id="ARBA00023082"/>
    </source>
</evidence>
<dbReference type="PROSITE" id="PS00622">
    <property type="entry name" value="HTH_LUXR_1"/>
    <property type="match status" value="1"/>
</dbReference>
<dbReference type="GO" id="GO:0003677">
    <property type="term" value="F:DNA binding"/>
    <property type="evidence" value="ECO:0007669"/>
    <property type="project" value="UniProtKB-KW"/>
</dbReference>
<keyword evidence="4 6" id="KW-0238">DNA-binding</keyword>
<comment type="caution">
    <text evidence="8">The sequence shown here is derived from an EMBL/GenBank/DDBJ whole genome shotgun (WGS) entry which is preliminary data.</text>
</comment>
<keyword evidence="3 6" id="KW-0731">Sigma factor</keyword>
<comment type="similarity">
    <text evidence="1 6">Belongs to the sigma-70 factor family. ECF subfamily.</text>
</comment>
<dbReference type="InterPro" id="IPR013325">
    <property type="entry name" value="RNA_pol_sigma_r2"/>
</dbReference>
<dbReference type="InterPro" id="IPR014284">
    <property type="entry name" value="RNA_pol_sigma-70_dom"/>
</dbReference>
<dbReference type="InterPro" id="IPR000838">
    <property type="entry name" value="RNA_pol_sigma70_ECF_CS"/>
</dbReference>
<dbReference type="CDD" id="cd06171">
    <property type="entry name" value="Sigma70_r4"/>
    <property type="match status" value="1"/>
</dbReference>
<dbReference type="PROSITE" id="PS01063">
    <property type="entry name" value="SIGMA70_ECF"/>
    <property type="match status" value="1"/>
</dbReference>
<proteinExistence type="inferred from homology"/>
<dbReference type="GO" id="GO:0016987">
    <property type="term" value="F:sigma factor activity"/>
    <property type="evidence" value="ECO:0007669"/>
    <property type="project" value="UniProtKB-KW"/>
</dbReference>
<dbReference type="AlphaFoldDB" id="A0A841GP24"/>
<name>A0A841GP24_9BACT</name>
<dbReference type="EMBL" id="JACHEX010000003">
    <property type="protein sequence ID" value="MBB6062934.1"/>
    <property type="molecule type" value="Genomic_DNA"/>
</dbReference>
<evidence type="ECO:0000256" key="5">
    <source>
        <dbReference type="ARBA" id="ARBA00023163"/>
    </source>
</evidence>
<dbReference type="InterPro" id="IPR000792">
    <property type="entry name" value="Tscrpt_reg_LuxR_C"/>
</dbReference>
<keyword evidence="2 6" id="KW-0805">Transcription regulation</keyword>
<dbReference type="Pfam" id="PF08281">
    <property type="entry name" value="Sigma70_r4_2"/>
    <property type="match status" value="1"/>
</dbReference>
<evidence type="ECO:0000313" key="9">
    <source>
        <dbReference type="Proteomes" id="UP000555828"/>
    </source>
</evidence>
<dbReference type="NCBIfam" id="TIGR02937">
    <property type="entry name" value="sigma70-ECF"/>
    <property type="match status" value="1"/>
</dbReference>
<dbReference type="Pfam" id="PF04542">
    <property type="entry name" value="Sigma70_r2"/>
    <property type="match status" value="1"/>
</dbReference>
<dbReference type="SUPFAM" id="SSF88946">
    <property type="entry name" value="Sigma2 domain of RNA polymerase sigma factors"/>
    <property type="match status" value="1"/>
</dbReference>
<evidence type="ECO:0000313" key="8">
    <source>
        <dbReference type="EMBL" id="MBB6062934.1"/>
    </source>
</evidence>
<dbReference type="GO" id="GO:0006352">
    <property type="term" value="P:DNA-templated transcription initiation"/>
    <property type="evidence" value="ECO:0007669"/>
    <property type="project" value="InterPro"/>
</dbReference>
<dbReference type="InterPro" id="IPR013324">
    <property type="entry name" value="RNA_pol_sigma_r3/r4-like"/>
</dbReference>
<dbReference type="InterPro" id="IPR039425">
    <property type="entry name" value="RNA_pol_sigma-70-like"/>
</dbReference>
<dbReference type="Gene3D" id="1.10.1740.10">
    <property type="match status" value="1"/>
</dbReference>
<evidence type="ECO:0000259" key="7">
    <source>
        <dbReference type="PROSITE" id="PS00622"/>
    </source>
</evidence>
<evidence type="ECO:0000256" key="4">
    <source>
        <dbReference type="ARBA" id="ARBA00023125"/>
    </source>
</evidence>
<dbReference type="InterPro" id="IPR013249">
    <property type="entry name" value="RNA_pol_sigma70_r4_t2"/>
</dbReference>
<dbReference type="InterPro" id="IPR007627">
    <property type="entry name" value="RNA_pol_sigma70_r2"/>
</dbReference>
<protein>
    <recommendedName>
        <fullName evidence="6">RNA polymerase sigma factor</fullName>
    </recommendedName>
</protein>
<reference evidence="8 9" key="1">
    <citation type="submission" date="2020-08" db="EMBL/GenBank/DDBJ databases">
        <title>Genomic Encyclopedia of Type Strains, Phase IV (KMG-IV): sequencing the most valuable type-strain genomes for metagenomic binning, comparative biology and taxonomic classification.</title>
        <authorList>
            <person name="Goeker M."/>
        </authorList>
    </citation>
    <scope>NUCLEOTIDE SEQUENCE [LARGE SCALE GENOMIC DNA]</scope>
    <source>
        <strain evidence="8 9">DSM 13481</strain>
    </source>
</reference>
<dbReference type="RefSeq" id="WP_184619554.1">
    <property type="nucleotide sequence ID" value="NZ_JACHEX010000003.1"/>
</dbReference>
<evidence type="ECO:0000256" key="1">
    <source>
        <dbReference type="ARBA" id="ARBA00010641"/>
    </source>
</evidence>
<gene>
    <name evidence="8" type="ORF">HNP65_001386</name>
</gene>
<accession>A0A841GP24</accession>
<organism evidence="8 9">
    <name type="scientific">Thermosipho japonicus</name>
    <dbReference type="NCBI Taxonomy" id="90323"/>
    <lineage>
        <taxon>Bacteria</taxon>
        <taxon>Thermotogati</taxon>
        <taxon>Thermotogota</taxon>
        <taxon>Thermotogae</taxon>
        <taxon>Thermotogales</taxon>
        <taxon>Fervidobacteriaceae</taxon>
        <taxon>Thermosipho</taxon>
    </lineage>
</organism>
<keyword evidence="5 6" id="KW-0804">Transcription</keyword>
<dbReference type="Gene3D" id="1.10.10.10">
    <property type="entry name" value="Winged helix-like DNA-binding domain superfamily/Winged helix DNA-binding domain"/>
    <property type="match status" value="1"/>
</dbReference>
<dbReference type="PANTHER" id="PTHR43133">
    <property type="entry name" value="RNA POLYMERASE ECF-TYPE SIGMA FACTO"/>
    <property type="match status" value="1"/>
</dbReference>
<dbReference type="SUPFAM" id="SSF88659">
    <property type="entry name" value="Sigma3 and sigma4 domains of RNA polymerase sigma factors"/>
    <property type="match status" value="1"/>
</dbReference>
<dbReference type="Proteomes" id="UP000555828">
    <property type="component" value="Unassembled WGS sequence"/>
</dbReference>
<sequence>MNFSNEHSNKREGQIVWNDERNFIKALKRGEEWAYRRLYREYAPKIGAFARSYFGTDDVDDVIQEVMLRIYKGIKKFKGDSSLSTWIYRITVNVCNTLYEKYKKKNEKTFSVENNNSEDDMEIDIPDKETDVQKEVTQEILYEKILNALGKLSEKERVLIRMRDIDGLSYSEIAEILGIPEGTVKSRLHNAREKFKKILEEEGIA</sequence>